<dbReference type="AlphaFoldDB" id="R7QBE2"/>
<dbReference type="Gramene" id="CDF34785">
    <property type="protein sequence ID" value="CDF34785"/>
    <property type="gene ID" value="CHC_T00003698001"/>
</dbReference>
<dbReference type="OMA" id="ANIWKFE"/>
<gene>
    <name evidence="1" type="ORF">CHC_T00003698001</name>
</gene>
<dbReference type="EMBL" id="HG001706">
    <property type="protein sequence ID" value="CDF34785.1"/>
    <property type="molecule type" value="Genomic_DNA"/>
</dbReference>
<reference evidence="2" key="1">
    <citation type="journal article" date="2013" name="Proc. Natl. Acad. Sci. U.S.A.">
        <title>Genome structure and metabolic features in the red seaweed Chondrus crispus shed light on evolution of the Archaeplastida.</title>
        <authorList>
            <person name="Collen J."/>
            <person name="Porcel B."/>
            <person name="Carre W."/>
            <person name="Ball S.G."/>
            <person name="Chaparro C."/>
            <person name="Tonon T."/>
            <person name="Barbeyron T."/>
            <person name="Michel G."/>
            <person name="Noel B."/>
            <person name="Valentin K."/>
            <person name="Elias M."/>
            <person name="Artiguenave F."/>
            <person name="Arun A."/>
            <person name="Aury J.M."/>
            <person name="Barbosa-Neto J.F."/>
            <person name="Bothwell J.H."/>
            <person name="Bouget F.Y."/>
            <person name="Brillet L."/>
            <person name="Cabello-Hurtado F."/>
            <person name="Capella-Gutierrez S."/>
            <person name="Charrier B."/>
            <person name="Cladiere L."/>
            <person name="Cock J.M."/>
            <person name="Coelho S.M."/>
            <person name="Colleoni C."/>
            <person name="Czjzek M."/>
            <person name="Da Silva C."/>
            <person name="Delage L."/>
            <person name="Denoeud F."/>
            <person name="Deschamps P."/>
            <person name="Dittami S.M."/>
            <person name="Gabaldon T."/>
            <person name="Gachon C.M."/>
            <person name="Groisillier A."/>
            <person name="Herve C."/>
            <person name="Jabbari K."/>
            <person name="Katinka M."/>
            <person name="Kloareg B."/>
            <person name="Kowalczyk N."/>
            <person name="Labadie K."/>
            <person name="Leblanc C."/>
            <person name="Lopez P.J."/>
            <person name="McLachlan D.H."/>
            <person name="Meslet-Cladiere L."/>
            <person name="Moustafa A."/>
            <person name="Nehr Z."/>
            <person name="Nyvall Collen P."/>
            <person name="Panaud O."/>
            <person name="Partensky F."/>
            <person name="Poulain J."/>
            <person name="Rensing S.A."/>
            <person name="Rousvoal S."/>
            <person name="Samson G."/>
            <person name="Symeonidi A."/>
            <person name="Weissenbach J."/>
            <person name="Zambounis A."/>
            <person name="Wincker P."/>
            <person name="Boyen C."/>
        </authorList>
    </citation>
    <scope>NUCLEOTIDE SEQUENCE [LARGE SCALE GENOMIC DNA]</scope>
    <source>
        <strain evidence="2">cv. Stackhouse</strain>
    </source>
</reference>
<organism evidence="1 2">
    <name type="scientific">Chondrus crispus</name>
    <name type="common">Carrageen Irish moss</name>
    <name type="synonym">Polymorpha crispa</name>
    <dbReference type="NCBI Taxonomy" id="2769"/>
    <lineage>
        <taxon>Eukaryota</taxon>
        <taxon>Rhodophyta</taxon>
        <taxon>Florideophyceae</taxon>
        <taxon>Rhodymeniophycidae</taxon>
        <taxon>Gigartinales</taxon>
        <taxon>Gigartinaceae</taxon>
        <taxon>Chondrus</taxon>
    </lineage>
</organism>
<dbReference type="Proteomes" id="UP000012073">
    <property type="component" value="Unassembled WGS sequence"/>
</dbReference>
<evidence type="ECO:0000313" key="2">
    <source>
        <dbReference type="Proteomes" id="UP000012073"/>
    </source>
</evidence>
<dbReference type="KEGG" id="ccp:CHC_T00003698001"/>
<dbReference type="RefSeq" id="XP_005714604.1">
    <property type="nucleotide sequence ID" value="XM_005714547.1"/>
</dbReference>
<name>R7QBE2_CHOCR</name>
<protein>
    <recommendedName>
        <fullName evidence="3">Glycosyltransferase 2-like domain-containing protein</fullName>
    </recommendedName>
</protein>
<proteinExistence type="predicted"/>
<dbReference type="OrthoDB" id="3771at2759"/>
<keyword evidence="2" id="KW-1185">Reference proteome</keyword>
<evidence type="ECO:0000313" key="1">
    <source>
        <dbReference type="EMBL" id="CDF34785.1"/>
    </source>
</evidence>
<dbReference type="GeneID" id="17322312"/>
<sequence length="364" mass="40400">MCTRQGLFLPDADKVRRRTDDRVLSLRKLRPSMEGKLAHSNAALVLVMRILAVSCIASLLVTESYAKSSADGIHAAPFSIVVFMCVWRRPLLTDFVLSQYSASKKRLVKQGVLLDLFLTGSDNATTSALAQKYSASFVIHPNSPLGAKHNKGIQSMRSYYEDRKRRGKQAAVPHAVAIVGSDDVINDKFFLQVRNLMHVRPPAQHVVGLRDIHFFDLKSRRLVYTRGYRSFTTPISGTLGCGRVLSWSILDALDWYVWDNERERGLDQSAIRNVMRRIPLVGEVSGAIAGRETGIVAVDIKSDAFATGANIWKFEQVVEAVGKNGRLHAFVDFDARAALTAAFGGEFMAGLESLRAEMERLESD</sequence>
<accession>R7QBE2</accession>
<evidence type="ECO:0008006" key="3">
    <source>
        <dbReference type="Google" id="ProtNLM"/>
    </source>
</evidence>